<evidence type="ECO:0000256" key="3">
    <source>
        <dbReference type="ARBA" id="ARBA00022516"/>
    </source>
</evidence>
<feature type="active site" description="Schiff-base intermediate with substrate; via pyruvic acid; for decarboxylase activity" evidence="12">
    <location>
        <position position="227"/>
    </location>
</feature>
<proteinExistence type="inferred from homology"/>
<keyword evidence="5 12" id="KW-0443">Lipid metabolism</keyword>
<dbReference type="Proteomes" id="UP001235840">
    <property type="component" value="Unassembled WGS sequence"/>
</dbReference>
<keyword evidence="9 12" id="KW-0456">Lyase</keyword>
<keyword evidence="7 12" id="KW-0865">Zymogen</keyword>
<keyword evidence="2 12" id="KW-1003">Cell membrane</keyword>
<dbReference type="PANTHER" id="PTHR10067">
    <property type="entry name" value="PHOSPHATIDYLSERINE DECARBOXYLASE"/>
    <property type="match status" value="1"/>
</dbReference>
<organism evidence="14 15">
    <name type="scientific">Caldalkalibacillus horti</name>
    <dbReference type="NCBI Taxonomy" id="77523"/>
    <lineage>
        <taxon>Bacteria</taxon>
        <taxon>Bacillati</taxon>
        <taxon>Bacillota</taxon>
        <taxon>Bacilli</taxon>
        <taxon>Bacillales</taxon>
        <taxon>Bacillaceae</taxon>
        <taxon>Caldalkalibacillus</taxon>
    </lineage>
</organism>
<gene>
    <name evidence="12" type="primary">psd</name>
    <name evidence="14" type="ORF">J2S11_001090</name>
</gene>
<dbReference type="HAMAP" id="MF_00662">
    <property type="entry name" value="PS_decarb_PSD_B_type1"/>
    <property type="match status" value="1"/>
</dbReference>
<reference evidence="14 15" key="1">
    <citation type="submission" date="2023-07" db="EMBL/GenBank/DDBJ databases">
        <title>Genomic Encyclopedia of Type Strains, Phase IV (KMG-IV): sequencing the most valuable type-strain genomes for metagenomic binning, comparative biology and taxonomic classification.</title>
        <authorList>
            <person name="Goeker M."/>
        </authorList>
    </citation>
    <scope>NUCLEOTIDE SEQUENCE [LARGE SCALE GENOMIC DNA]</scope>
    <source>
        <strain evidence="14 15">DSM 12751</strain>
    </source>
</reference>
<evidence type="ECO:0000256" key="1">
    <source>
        <dbReference type="ARBA" id="ARBA00005189"/>
    </source>
</evidence>
<feature type="active site" description="Charge relay system; for autoendoproteolytic cleavage activity" evidence="12">
    <location>
        <position position="85"/>
    </location>
</feature>
<keyword evidence="3 12" id="KW-0444">Lipid biosynthesis</keyword>
<keyword evidence="10 12" id="KW-1208">Phospholipid metabolism</keyword>
<comment type="cofactor">
    <cofactor evidence="12">
        <name>pyruvate</name>
        <dbReference type="ChEBI" id="CHEBI:15361"/>
    </cofactor>
    <text evidence="12">Binds 1 pyruvoyl group covalently per subunit.</text>
</comment>
<keyword evidence="8 12" id="KW-0594">Phospholipid biosynthesis</keyword>
<dbReference type="EMBL" id="JAUSTY010000004">
    <property type="protein sequence ID" value="MDQ0165190.1"/>
    <property type="molecule type" value="Genomic_DNA"/>
</dbReference>
<dbReference type="Pfam" id="PF02666">
    <property type="entry name" value="PS_Dcarbxylase"/>
    <property type="match status" value="1"/>
</dbReference>
<comment type="subunit">
    <text evidence="12">Heterodimer of a large membrane-associated beta subunit and a small pyruvoyl-containing alpha subunit.</text>
</comment>
<feature type="modified residue" description="Pyruvic acid (Ser); by autocatalysis" evidence="12">
    <location>
        <position position="227"/>
    </location>
</feature>
<comment type="subcellular location">
    <subcellularLocation>
        <location evidence="12">Cell membrane</location>
        <topology evidence="12">Peripheral membrane protein</topology>
    </subcellularLocation>
</comment>
<evidence type="ECO:0000256" key="11">
    <source>
        <dbReference type="ARBA" id="ARBA00023317"/>
    </source>
</evidence>
<keyword evidence="15" id="KW-1185">Reference proteome</keyword>
<dbReference type="InterPro" id="IPR033178">
    <property type="entry name" value="PSD_type1_pro"/>
</dbReference>
<keyword evidence="4 12" id="KW-0210">Decarboxylase</keyword>
<comment type="PTM">
    <text evidence="12">Is synthesized initially as an inactive proenzyme. Formation of the active enzyme involves a self-maturation process in which the active site pyruvoyl group is generated from an internal serine residue via an autocatalytic post-translational modification. Two non-identical subunits are generated from the proenzyme in this reaction, and the pyruvate is formed at the N-terminus of the alpha chain, which is derived from the carboxyl end of the proenzyme. The autoendoproteolytic cleavage occurs by a canonical serine protease mechanism, in which the side chain hydroxyl group of the serine supplies its oxygen atom to form the C-terminus of the beta chain, while the remainder of the serine residue undergoes an oxidative deamination to produce ammonia and the pyruvoyl prosthetic group on the alpha chain. During this reaction, the Ser that is part of the protease active site of the proenzyme becomes the pyruvoyl prosthetic group, which constitutes an essential element of the active site of the mature decarboxylase.</text>
</comment>
<keyword evidence="6 12" id="KW-0472">Membrane</keyword>
<comment type="pathway">
    <text evidence="12">Phospholipid metabolism; phosphatidylethanolamine biosynthesis; phosphatidylethanolamine from CDP-diacylglycerol: step 2/2.</text>
</comment>
<dbReference type="InterPro" id="IPR003817">
    <property type="entry name" value="PS_Dcarbxylase"/>
</dbReference>
<feature type="site" description="Cleavage (non-hydrolytic); by autocatalysis" evidence="12">
    <location>
        <begin position="226"/>
        <end position="227"/>
    </location>
</feature>
<comment type="pathway">
    <text evidence="1">Lipid metabolism.</text>
</comment>
<accession>A0ABT9VW22</accession>
<keyword evidence="13" id="KW-0175">Coiled coil</keyword>
<evidence type="ECO:0000256" key="9">
    <source>
        <dbReference type="ARBA" id="ARBA00023239"/>
    </source>
</evidence>
<dbReference type="PANTHER" id="PTHR10067:SF6">
    <property type="entry name" value="PHOSPHATIDYLSERINE DECARBOXYLASE PROENZYME, MITOCHONDRIAL"/>
    <property type="match status" value="1"/>
</dbReference>
<evidence type="ECO:0000256" key="5">
    <source>
        <dbReference type="ARBA" id="ARBA00023098"/>
    </source>
</evidence>
<evidence type="ECO:0000313" key="14">
    <source>
        <dbReference type="EMBL" id="MDQ0165190.1"/>
    </source>
</evidence>
<dbReference type="InterPro" id="IPR033177">
    <property type="entry name" value="PSD-B"/>
</dbReference>
<dbReference type="RefSeq" id="WP_307391943.1">
    <property type="nucleotide sequence ID" value="NZ_BAAADK010000045.1"/>
</dbReference>
<evidence type="ECO:0000256" key="6">
    <source>
        <dbReference type="ARBA" id="ARBA00023136"/>
    </source>
</evidence>
<comment type="caution">
    <text evidence="14">The sequence shown here is derived from an EMBL/GenBank/DDBJ whole genome shotgun (WGS) entry which is preliminary data.</text>
</comment>
<keyword evidence="11 12" id="KW-0670">Pyruvate</keyword>
<feature type="active site" description="Charge relay system; for autoendoproteolytic cleavage activity" evidence="12">
    <location>
        <position position="141"/>
    </location>
</feature>
<evidence type="ECO:0000256" key="4">
    <source>
        <dbReference type="ARBA" id="ARBA00022793"/>
    </source>
</evidence>
<evidence type="ECO:0000256" key="2">
    <source>
        <dbReference type="ARBA" id="ARBA00022475"/>
    </source>
</evidence>
<protein>
    <recommendedName>
        <fullName evidence="12">Phosphatidylserine decarboxylase proenzyme</fullName>
        <ecNumber evidence="12">4.1.1.65</ecNumber>
    </recommendedName>
    <component>
        <recommendedName>
            <fullName evidence="12">Phosphatidylserine decarboxylase alpha chain</fullName>
        </recommendedName>
    </component>
    <component>
        <recommendedName>
            <fullName evidence="12">Phosphatidylserine decarboxylase beta chain</fullName>
        </recommendedName>
    </component>
</protein>
<name>A0ABT9VW22_9BACI</name>
<evidence type="ECO:0000256" key="12">
    <source>
        <dbReference type="HAMAP-Rule" id="MF_00662"/>
    </source>
</evidence>
<evidence type="ECO:0000256" key="8">
    <source>
        <dbReference type="ARBA" id="ARBA00023209"/>
    </source>
</evidence>
<evidence type="ECO:0000256" key="10">
    <source>
        <dbReference type="ARBA" id="ARBA00023264"/>
    </source>
</evidence>
<comment type="similarity">
    <text evidence="12">Belongs to the phosphatidylserine decarboxylase family. PSD-B subfamily. Prokaryotic type I sub-subfamily.</text>
</comment>
<feature type="coiled-coil region" evidence="13">
    <location>
        <begin position="38"/>
        <end position="65"/>
    </location>
</feature>
<evidence type="ECO:0000313" key="15">
    <source>
        <dbReference type="Proteomes" id="UP001235840"/>
    </source>
</evidence>
<comment type="catalytic activity">
    <reaction evidence="12">
        <text>a 1,2-diacyl-sn-glycero-3-phospho-L-serine + H(+) = a 1,2-diacyl-sn-glycero-3-phosphoethanolamine + CO2</text>
        <dbReference type="Rhea" id="RHEA:20828"/>
        <dbReference type="ChEBI" id="CHEBI:15378"/>
        <dbReference type="ChEBI" id="CHEBI:16526"/>
        <dbReference type="ChEBI" id="CHEBI:57262"/>
        <dbReference type="ChEBI" id="CHEBI:64612"/>
        <dbReference type="EC" id="4.1.1.65"/>
    </reaction>
</comment>
<feature type="chain" id="PRO_5044907507" description="Phosphatidylserine decarboxylase beta chain" evidence="12">
    <location>
        <begin position="1"/>
        <end position="226"/>
    </location>
</feature>
<evidence type="ECO:0000256" key="7">
    <source>
        <dbReference type="ARBA" id="ARBA00023145"/>
    </source>
</evidence>
<evidence type="ECO:0000256" key="13">
    <source>
        <dbReference type="SAM" id="Coils"/>
    </source>
</evidence>
<dbReference type="NCBIfam" id="TIGR00163">
    <property type="entry name" value="PS_decarb"/>
    <property type="match status" value="1"/>
</dbReference>
<dbReference type="GO" id="GO:0004609">
    <property type="term" value="F:phosphatidylserine decarboxylase activity"/>
    <property type="evidence" value="ECO:0007669"/>
    <property type="project" value="UniProtKB-EC"/>
</dbReference>
<dbReference type="EC" id="4.1.1.65" evidence="12"/>
<feature type="active site" description="Charge relay system; for autoendoproteolytic cleavage activity" evidence="12">
    <location>
        <position position="227"/>
    </location>
</feature>
<feature type="chain" id="PRO_5044907506" description="Phosphatidylserine decarboxylase alpha chain" evidence="12">
    <location>
        <begin position="227"/>
        <end position="262"/>
    </location>
</feature>
<comment type="function">
    <text evidence="12">Catalyzes the formation of phosphatidylethanolamine (PtdEtn) from phosphatidylserine (PtdSer).</text>
</comment>
<sequence>MKPLYKLLTNLSSNKLISRTTGRFAKHRASKVFIHRFAKAYNININEAEKSIHEYESLNEFFTRRLKKEARFINVEEDIVVSPVDAIVTGIGDIRQGTILNVKGQAYTVGDILADPQKAEVYQNGTFIVLYLSPTDYHRIHSPITGTIKEHVHLEGRVYPVNDFSLKNMKQVLSRNERLITYIKNEHTELALIKVGALNVASIQLTDRMRSTKIGKGEEFAYFEFGSTVVLLMKGQSVLLNHNLVVGAKVKMGEEIGRYSYN</sequence>